<name>A0A1W1XZE0_9CLOT</name>
<dbReference type="Gene3D" id="3.30.1340.30">
    <property type="match status" value="2"/>
</dbReference>
<keyword evidence="3" id="KW-1185">Reference proteome</keyword>
<reference evidence="2 3" key="1">
    <citation type="submission" date="2017-04" db="EMBL/GenBank/DDBJ databases">
        <authorList>
            <person name="Afonso C.L."/>
            <person name="Miller P.J."/>
            <person name="Scott M.A."/>
            <person name="Spackman E."/>
            <person name="Goraichik I."/>
            <person name="Dimitrov K.M."/>
            <person name="Suarez D.L."/>
            <person name="Swayne D.E."/>
        </authorList>
    </citation>
    <scope>NUCLEOTIDE SEQUENCE [LARGE SCALE GENOMIC DNA]</scope>
    <source>
        <strain evidence="2 3">DSM 12555</strain>
    </source>
</reference>
<evidence type="ECO:0000313" key="2">
    <source>
        <dbReference type="EMBL" id="SMC29245.1"/>
    </source>
</evidence>
<gene>
    <name evidence="2" type="ORF">SAMN02745134_03812</name>
</gene>
<feature type="domain" description="BON" evidence="1">
    <location>
        <begin position="6"/>
        <end position="74"/>
    </location>
</feature>
<dbReference type="Proteomes" id="UP000192468">
    <property type="component" value="Unassembled WGS sequence"/>
</dbReference>
<dbReference type="PROSITE" id="PS50914">
    <property type="entry name" value="BON"/>
    <property type="match status" value="3"/>
</dbReference>
<dbReference type="PANTHER" id="PTHR34606:SF15">
    <property type="entry name" value="BON DOMAIN-CONTAINING PROTEIN"/>
    <property type="match status" value="1"/>
</dbReference>
<dbReference type="PANTHER" id="PTHR34606">
    <property type="entry name" value="BON DOMAIN-CONTAINING PROTEIN"/>
    <property type="match status" value="1"/>
</dbReference>
<dbReference type="AlphaFoldDB" id="A0A1W1XZE0"/>
<sequence>MNEPVNDQRIVTSIKSELIRSMKYTSQDIKIKSVNGIVSLDGFTNVLAEKENAERIAYKVEGVTEVKNNIIISLDGGESDKELTRLLNDNLRNSTFKERLLGVSGKVSGGSALLVGKVLTERDRQLAINEANKTFGIRDVVSTIKLTAFKDDTSLTNDINMALMQSKINVNDISAIVIRGKVNLTGYAEKKEDFDALVTLLQSIPGVEEVNNNLKLYTVGTGIS</sequence>
<feature type="domain" description="BON" evidence="1">
    <location>
        <begin position="79"/>
        <end position="148"/>
    </location>
</feature>
<proteinExistence type="predicted"/>
<dbReference type="InterPro" id="IPR007055">
    <property type="entry name" value="BON_dom"/>
</dbReference>
<dbReference type="Pfam" id="PF04972">
    <property type="entry name" value="BON"/>
    <property type="match status" value="3"/>
</dbReference>
<dbReference type="RefSeq" id="WP_084117785.1">
    <property type="nucleotide sequence ID" value="NZ_FWXH01000039.1"/>
</dbReference>
<feature type="domain" description="BON" evidence="1">
    <location>
        <begin position="151"/>
        <end position="218"/>
    </location>
</feature>
<dbReference type="EMBL" id="FWXH01000039">
    <property type="protein sequence ID" value="SMC29245.1"/>
    <property type="molecule type" value="Genomic_DNA"/>
</dbReference>
<dbReference type="InterPro" id="IPR051686">
    <property type="entry name" value="Lipoprotein_DolP"/>
</dbReference>
<dbReference type="STRING" id="1121291.SAMN02745134_03812"/>
<accession>A0A1W1XZE0</accession>
<organism evidence="2 3">
    <name type="scientific">Clostridium acidisoli DSM 12555</name>
    <dbReference type="NCBI Taxonomy" id="1121291"/>
    <lineage>
        <taxon>Bacteria</taxon>
        <taxon>Bacillati</taxon>
        <taxon>Bacillota</taxon>
        <taxon>Clostridia</taxon>
        <taxon>Eubacteriales</taxon>
        <taxon>Clostridiaceae</taxon>
        <taxon>Clostridium</taxon>
    </lineage>
</organism>
<evidence type="ECO:0000259" key="1">
    <source>
        <dbReference type="PROSITE" id="PS50914"/>
    </source>
</evidence>
<protein>
    <submittedName>
        <fullName evidence="2">Osmotically-inducible protein OsmY, contains BON domain</fullName>
    </submittedName>
</protein>
<dbReference type="OrthoDB" id="1793159at2"/>
<evidence type="ECO:0000313" key="3">
    <source>
        <dbReference type="Proteomes" id="UP000192468"/>
    </source>
</evidence>